<dbReference type="PROSITE" id="PS00175">
    <property type="entry name" value="PG_MUTASE"/>
    <property type="match status" value="1"/>
</dbReference>
<evidence type="ECO:0000256" key="3">
    <source>
        <dbReference type="PIRSR" id="PIRSR613078-2"/>
    </source>
</evidence>
<dbReference type="InterPro" id="IPR001345">
    <property type="entry name" value="PG/BPGM_mutase_AS"/>
</dbReference>
<dbReference type="Proteomes" id="UP000595038">
    <property type="component" value="Chromosome"/>
</dbReference>
<feature type="binding site" evidence="3">
    <location>
        <begin position="8"/>
        <end position="15"/>
    </location>
    <ligand>
        <name>substrate</name>
    </ligand>
</feature>
<feature type="binding site" evidence="3">
    <location>
        <position position="58"/>
    </location>
    <ligand>
        <name>substrate</name>
    </ligand>
</feature>
<dbReference type="GO" id="GO:0004331">
    <property type="term" value="F:fructose-2,6-bisphosphate 2-phosphatase activity"/>
    <property type="evidence" value="ECO:0007669"/>
    <property type="project" value="TreeGrafter"/>
</dbReference>
<dbReference type="AlphaFoldDB" id="A0A1Y0YNI1"/>
<dbReference type="GO" id="GO:0005829">
    <property type="term" value="C:cytosol"/>
    <property type="evidence" value="ECO:0007669"/>
    <property type="project" value="TreeGrafter"/>
</dbReference>
<evidence type="ECO:0000313" key="7">
    <source>
        <dbReference type="Proteomes" id="UP000595038"/>
    </source>
</evidence>
<dbReference type="GeneID" id="92861997"/>
<evidence type="ECO:0000313" key="5">
    <source>
        <dbReference type="EMBL" id="TWL21973.1"/>
    </source>
</evidence>
<evidence type="ECO:0000313" key="6">
    <source>
        <dbReference type="Proteomes" id="UP000435910"/>
    </source>
</evidence>
<evidence type="ECO:0000256" key="2">
    <source>
        <dbReference type="PIRSR" id="PIRSR613078-1"/>
    </source>
</evidence>
<dbReference type="EMBL" id="CP065647">
    <property type="protein sequence ID" value="QPR72040.1"/>
    <property type="molecule type" value="Genomic_DNA"/>
</dbReference>
<dbReference type="PANTHER" id="PTHR46517">
    <property type="entry name" value="FRUCTOSE-2,6-BISPHOSPHATASE TIGAR"/>
    <property type="match status" value="1"/>
</dbReference>
<dbReference type="RefSeq" id="WP_003181002.1">
    <property type="nucleotide sequence ID" value="NZ_BEXU01000022.1"/>
</dbReference>
<feature type="active site" description="Tele-phosphohistidine intermediate" evidence="2">
    <location>
        <position position="9"/>
    </location>
</feature>
<dbReference type="Pfam" id="PF00300">
    <property type="entry name" value="His_Phos_1"/>
    <property type="match status" value="1"/>
</dbReference>
<dbReference type="SMART" id="SM00855">
    <property type="entry name" value="PGAM"/>
    <property type="match status" value="1"/>
</dbReference>
<dbReference type="GO" id="GO:0043456">
    <property type="term" value="P:regulation of pentose-phosphate shunt"/>
    <property type="evidence" value="ECO:0007669"/>
    <property type="project" value="TreeGrafter"/>
</dbReference>
<name>A0A1Y0YNI1_BACLI</name>
<reference evidence="4 7" key="2">
    <citation type="submission" date="2020-12" db="EMBL/GenBank/DDBJ databases">
        <title>FDA dAtabase for Regulatory Grade micrObial Sequences (FDA-ARGOS): Supporting development and validation of Infectious Disease Dx tests.</title>
        <authorList>
            <person name="Nelson B."/>
            <person name="Plummer A."/>
            <person name="Tallon L."/>
            <person name="Sadzewicz L."/>
            <person name="Zhao X."/>
            <person name="Boylan J."/>
            <person name="Ott S."/>
            <person name="Bowen H."/>
            <person name="Vavikolanu K."/>
            <person name="Mehta A."/>
            <person name="Aluvathingal J."/>
            <person name="Nadendla S."/>
            <person name="Myers T."/>
            <person name="Yan Y."/>
            <person name="Sichtig H."/>
        </authorList>
    </citation>
    <scope>NUCLEOTIDE SEQUENCE [LARGE SCALE GENOMIC DNA]</scope>
    <source>
        <strain evidence="4 7">FDAARGOS_923</strain>
    </source>
</reference>
<proteinExistence type="predicted"/>
<gene>
    <name evidence="5" type="ORF">CHCC16736_0436</name>
    <name evidence="4" type="ORF">I6G80_19810</name>
</gene>
<sequence length="210" mass="24002">MLTLYIARHGQTEWNIEKRMQGWEDSNLTALGLANANALGERLKDVQFQAAYSSPSGRAVDSARAMLQNRSIPFITDDRLKEISIGRWEGKTYDEIKQSDPDLLEAYFNTPETYMPDESESFYDFERRVSQAYQFILRRHREGNVLIVSHSVFILMLLNLIKKRPVGELWNSSYVHDTALAVVTVSEDGSAAIEREGDGEHRVEAKNATW</sequence>
<dbReference type="PANTHER" id="PTHR46517:SF1">
    <property type="entry name" value="FRUCTOSE-2,6-BISPHOSPHATASE TIGAR"/>
    <property type="match status" value="1"/>
</dbReference>
<dbReference type="InterPro" id="IPR051695">
    <property type="entry name" value="Phosphoglycerate_Mutase"/>
</dbReference>
<dbReference type="CDD" id="cd07067">
    <property type="entry name" value="HP_PGM_like"/>
    <property type="match status" value="1"/>
</dbReference>
<dbReference type="GO" id="GO:0045820">
    <property type="term" value="P:negative regulation of glycolytic process"/>
    <property type="evidence" value="ECO:0007669"/>
    <property type="project" value="TreeGrafter"/>
</dbReference>
<dbReference type="InterPro" id="IPR013078">
    <property type="entry name" value="His_Pase_superF_clade-1"/>
</dbReference>
<feature type="active site" description="Proton donor/acceptor" evidence="2">
    <location>
        <position position="82"/>
    </location>
</feature>
<protein>
    <submittedName>
        <fullName evidence="4">Histidine phosphatase family protein</fullName>
    </submittedName>
    <submittedName>
        <fullName evidence="5">Putative phosphoserine phosphatase 2</fullName>
    </submittedName>
</protein>
<dbReference type="InterPro" id="IPR029033">
    <property type="entry name" value="His_PPase_superfam"/>
</dbReference>
<keyword evidence="1" id="KW-0378">Hydrolase</keyword>
<dbReference type="Proteomes" id="UP000435910">
    <property type="component" value="Unassembled WGS sequence"/>
</dbReference>
<organism evidence="5 6">
    <name type="scientific">Bacillus licheniformis</name>
    <dbReference type="NCBI Taxonomy" id="1402"/>
    <lineage>
        <taxon>Bacteria</taxon>
        <taxon>Bacillati</taxon>
        <taxon>Bacillota</taxon>
        <taxon>Bacilli</taxon>
        <taxon>Bacillales</taxon>
        <taxon>Bacillaceae</taxon>
        <taxon>Bacillus</taxon>
    </lineage>
</organism>
<dbReference type="OMA" id="TEWNVAR"/>
<dbReference type="Gene3D" id="3.40.50.1240">
    <property type="entry name" value="Phosphoglycerate mutase-like"/>
    <property type="match status" value="1"/>
</dbReference>
<accession>A0A1Y0YNI1</accession>
<evidence type="ECO:0000256" key="1">
    <source>
        <dbReference type="ARBA" id="ARBA00022801"/>
    </source>
</evidence>
<dbReference type="SUPFAM" id="SSF53254">
    <property type="entry name" value="Phosphoglycerate mutase-like"/>
    <property type="match status" value="1"/>
</dbReference>
<reference evidence="5 6" key="1">
    <citation type="submission" date="2019-06" db="EMBL/GenBank/DDBJ databases">
        <title>Genome sequence analysis of &gt;100 Bacillus licheniformis strains suggests intrinsic resistance to this species.</title>
        <authorList>
            <person name="Wels M."/>
            <person name="Siezen R.J."/>
            <person name="Johansen E."/>
            <person name="Stuer-Lauridsen B."/>
            <person name="Bjerre K."/>
            <person name="Nielsen B.K.K."/>
        </authorList>
    </citation>
    <scope>NUCLEOTIDE SEQUENCE [LARGE SCALE GENOMIC DNA]</scope>
    <source>
        <strain evidence="5 6">BAC-16736</strain>
    </source>
</reference>
<evidence type="ECO:0000313" key="4">
    <source>
        <dbReference type="EMBL" id="QPR72040.1"/>
    </source>
</evidence>
<dbReference type="EMBL" id="NILC01000030">
    <property type="protein sequence ID" value="TWL21973.1"/>
    <property type="molecule type" value="Genomic_DNA"/>
</dbReference>